<evidence type="ECO:0000313" key="1">
    <source>
        <dbReference type="EMBL" id="KAG8386981.1"/>
    </source>
</evidence>
<proteinExistence type="predicted"/>
<gene>
    <name evidence="1" type="ORF">BUALT_Bualt03G0205100</name>
</gene>
<evidence type="ECO:0000313" key="2">
    <source>
        <dbReference type="Proteomes" id="UP000826271"/>
    </source>
</evidence>
<name>A0AAV6XVE1_9LAMI</name>
<dbReference type="SUPFAM" id="SSF51735">
    <property type="entry name" value="NAD(P)-binding Rossmann-fold domains"/>
    <property type="match status" value="1"/>
</dbReference>
<comment type="caution">
    <text evidence="1">The sequence shown here is derived from an EMBL/GenBank/DDBJ whole genome shotgun (WGS) entry which is preliminary data.</text>
</comment>
<dbReference type="EMBL" id="WHWC01000003">
    <property type="protein sequence ID" value="KAG8386981.1"/>
    <property type="molecule type" value="Genomic_DNA"/>
</dbReference>
<sequence length="95" mass="10647">MVFTGSEVSWTCIADAVDSDLLADHFVWAATDPKPKNQTFNINNGDVFKWKHLWSVLAQQFDLEATAVVYKEPLALLLEDLMKDKDSALTDIAAF</sequence>
<accession>A0AAV6XVE1</accession>
<keyword evidence="2" id="KW-1185">Reference proteome</keyword>
<dbReference type="AlphaFoldDB" id="A0AAV6XVE1"/>
<organism evidence="1 2">
    <name type="scientific">Buddleja alternifolia</name>
    <dbReference type="NCBI Taxonomy" id="168488"/>
    <lineage>
        <taxon>Eukaryota</taxon>
        <taxon>Viridiplantae</taxon>
        <taxon>Streptophyta</taxon>
        <taxon>Embryophyta</taxon>
        <taxon>Tracheophyta</taxon>
        <taxon>Spermatophyta</taxon>
        <taxon>Magnoliopsida</taxon>
        <taxon>eudicotyledons</taxon>
        <taxon>Gunneridae</taxon>
        <taxon>Pentapetalae</taxon>
        <taxon>asterids</taxon>
        <taxon>lamiids</taxon>
        <taxon>Lamiales</taxon>
        <taxon>Scrophulariaceae</taxon>
        <taxon>Buddlejeae</taxon>
        <taxon>Buddleja</taxon>
    </lineage>
</organism>
<protein>
    <submittedName>
        <fullName evidence="1">Uncharacterized protein</fullName>
    </submittedName>
</protein>
<dbReference type="PANTHER" id="PTHR32487">
    <property type="entry name" value="3-OXO-DELTA(4,5)-STEROID 5-BETA-REDUCTASE"/>
    <property type="match status" value="1"/>
</dbReference>
<reference evidence="1" key="1">
    <citation type="submission" date="2019-10" db="EMBL/GenBank/DDBJ databases">
        <authorList>
            <person name="Zhang R."/>
            <person name="Pan Y."/>
            <person name="Wang J."/>
            <person name="Ma R."/>
            <person name="Yu S."/>
        </authorList>
    </citation>
    <scope>NUCLEOTIDE SEQUENCE</scope>
    <source>
        <strain evidence="1">LA-IB0</strain>
        <tissue evidence="1">Leaf</tissue>
    </source>
</reference>
<dbReference type="Gene3D" id="3.40.50.720">
    <property type="entry name" value="NAD(P)-binding Rossmann-like Domain"/>
    <property type="match status" value="1"/>
</dbReference>
<dbReference type="Proteomes" id="UP000826271">
    <property type="component" value="Unassembled WGS sequence"/>
</dbReference>
<dbReference type="PANTHER" id="PTHR32487:SF0">
    <property type="entry name" value="3-OXO-DELTA(4,5)-STEROID 5-BETA-REDUCTASE"/>
    <property type="match status" value="1"/>
</dbReference>
<dbReference type="InterPro" id="IPR036291">
    <property type="entry name" value="NAD(P)-bd_dom_sf"/>
</dbReference>